<proteinExistence type="predicted"/>
<keyword evidence="1" id="KW-0812">Transmembrane</keyword>
<evidence type="ECO:0000313" key="2">
    <source>
        <dbReference type="EMBL" id="KAE9595787.1"/>
    </source>
</evidence>
<keyword evidence="1" id="KW-0472">Membrane</keyword>
<dbReference type="Proteomes" id="UP000447434">
    <property type="component" value="Chromosome 17"/>
</dbReference>
<organism evidence="2 3">
    <name type="scientific">Lupinus albus</name>
    <name type="common">White lupine</name>
    <name type="synonym">Lupinus termis</name>
    <dbReference type="NCBI Taxonomy" id="3870"/>
    <lineage>
        <taxon>Eukaryota</taxon>
        <taxon>Viridiplantae</taxon>
        <taxon>Streptophyta</taxon>
        <taxon>Embryophyta</taxon>
        <taxon>Tracheophyta</taxon>
        <taxon>Spermatophyta</taxon>
        <taxon>Magnoliopsida</taxon>
        <taxon>eudicotyledons</taxon>
        <taxon>Gunneridae</taxon>
        <taxon>Pentapetalae</taxon>
        <taxon>rosids</taxon>
        <taxon>fabids</taxon>
        <taxon>Fabales</taxon>
        <taxon>Fabaceae</taxon>
        <taxon>Papilionoideae</taxon>
        <taxon>50 kb inversion clade</taxon>
        <taxon>genistoids sensu lato</taxon>
        <taxon>core genistoids</taxon>
        <taxon>Genisteae</taxon>
        <taxon>Lupinus</taxon>
    </lineage>
</organism>
<sequence length="96" mass="11250">MNMCLLGLKKREKKHRSKFSLNFDLISFEKTEEEPEKRCENNRKKMIYRKWSLLTGPATIFGGIVATVAVANFIFVKNDPFIKPHERKYENQAATK</sequence>
<keyword evidence="1" id="KW-1133">Transmembrane helix</keyword>
<accession>A0A6A4PA22</accession>
<protein>
    <submittedName>
        <fullName evidence="2">Uncharacterized protein</fullName>
    </submittedName>
</protein>
<gene>
    <name evidence="2" type="ORF">Lalb_Chr17g0342441</name>
</gene>
<evidence type="ECO:0000256" key="1">
    <source>
        <dbReference type="SAM" id="Phobius"/>
    </source>
</evidence>
<evidence type="ECO:0000313" key="3">
    <source>
        <dbReference type="Proteomes" id="UP000447434"/>
    </source>
</evidence>
<keyword evidence="3" id="KW-1185">Reference proteome</keyword>
<comment type="caution">
    <text evidence="2">The sequence shown here is derived from an EMBL/GenBank/DDBJ whole genome shotgun (WGS) entry which is preliminary data.</text>
</comment>
<dbReference type="AlphaFoldDB" id="A0A6A4PA22"/>
<dbReference type="OrthoDB" id="985667at2759"/>
<name>A0A6A4PA22_LUPAL</name>
<feature type="transmembrane region" description="Helical" evidence="1">
    <location>
        <begin position="51"/>
        <end position="75"/>
    </location>
</feature>
<dbReference type="EMBL" id="WOCE01000017">
    <property type="protein sequence ID" value="KAE9595787.1"/>
    <property type="molecule type" value="Genomic_DNA"/>
</dbReference>
<reference evidence="3" key="1">
    <citation type="journal article" date="2020" name="Nat. Commun.">
        <title>Genome sequence of the cluster root forming white lupin.</title>
        <authorList>
            <person name="Hufnagel B."/>
            <person name="Marques A."/>
            <person name="Soriano A."/>
            <person name="Marques L."/>
            <person name="Divol F."/>
            <person name="Doumas P."/>
            <person name="Sallet E."/>
            <person name="Mancinotti D."/>
            <person name="Carrere S."/>
            <person name="Marande W."/>
            <person name="Arribat S."/>
            <person name="Keller J."/>
            <person name="Huneau C."/>
            <person name="Blein T."/>
            <person name="Aime D."/>
            <person name="Laguerre M."/>
            <person name="Taylor J."/>
            <person name="Schubert V."/>
            <person name="Nelson M."/>
            <person name="Geu-Flores F."/>
            <person name="Crespi M."/>
            <person name="Gallardo-Guerrero K."/>
            <person name="Delaux P.-M."/>
            <person name="Salse J."/>
            <person name="Berges H."/>
            <person name="Guyot R."/>
            <person name="Gouzy J."/>
            <person name="Peret B."/>
        </authorList>
    </citation>
    <scope>NUCLEOTIDE SEQUENCE [LARGE SCALE GENOMIC DNA]</scope>
    <source>
        <strain evidence="3">cv. Amiga</strain>
    </source>
</reference>